<dbReference type="NCBIfam" id="TIGR01509">
    <property type="entry name" value="HAD-SF-IA-v3"/>
    <property type="match status" value="1"/>
</dbReference>
<dbReference type="HOGENOM" id="CLU_059493_2_1_12"/>
<dbReference type="Gene3D" id="3.40.50.1000">
    <property type="entry name" value="HAD superfamily/HAD-like"/>
    <property type="match status" value="1"/>
</dbReference>
<proteinExistence type="predicted"/>
<sequence>MIRHILLDLDDTLYEGSEHLSSVVDARMTEFVARLLEVPEDQALRMRRYYAPRYGSTLTWLSEGCGLPDPLLDAFLEYVHPEDIRPFIRRPEVDETWLAGLEVPFSIFTNAPLEHALRVLSAIDVSPGLFTRIFDVRACGYRGKPHASAYHHVLSSLGIPASASLLVDDREENVRALVGLGGYGVLLLRDGQEGPYPFPTIRSLRELPRILEELDGRLARL</sequence>
<dbReference type="GO" id="GO:0016787">
    <property type="term" value="F:hydrolase activity"/>
    <property type="evidence" value="ECO:0007669"/>
    <property type="project" value="UniProtKB-KW"/>
</dbReference>
<dbReference type="Gene3D" id="1.10.150.450">
    <property type="match status" value="1"/>
</dbReference>
<dbReference type="KEGG" id="stq:Spith_0266"/>
<dbReference type="Pfam" id="PF00702">
    <property type="entry name" value="Hydrolase"/>
    <property type="match status" value="1"/>
</dbReference>
<dbReference type="STRING" id="869211.Spith_0266"/>
<gene>
    <name evidence="1" type="ordered locus">Spith_0266</name>
</gene>
<dbReference type="InterPro" id="IPR023214">
    <property type="entry name" value="HAD_sf"/>
</dbReference>
<protein>
    <submittedName>
        <fullName evidence="1">HAD-superfamily hydrolase, subfamily IA, variant 3</fullName>
    </submittedName>
</protein>
<dbReference type="AlphaFoldDB" id="G0GDC6"/>
<reference evidence="1 2" key="1">
    <citation type="submission" date="2011-06" db="EMBL/GenBank/DDBJ databases">
        <title>The complete genome of Spirochaeta thermophila DSM 6578.</title>
        <authorList>
            <consortium name="US DOE Joint Genome Institute (JGI-PGF)"/>
            <person name="Lucas S."/>
            <person name="Lapidus A."/>
            <person name="Bruce D."/>
            <person name="Goodwin L."/>
            <person name="Pitluck S."/>
            <person name="Peters L."/>
            <person name="Kyrpides N."/>
            <person name="Mavromatis K."/>
            <person name="Ivanova N."/>
            <person name="Mikailova N."/>
            <person name="Pagani I."/>
            <person name="Chertkov O."/>
            <person name="Detter J.C."/>
            <person name="Tapia R."/>
            <person name="Han C."/>
            <person name="Land M."/>
            <person name="Hauser L."/>
            <person name="Markowitz V."/>
            <person name="Cheng J.-F."/>
            <person name="Hugenholtz P."/>
            <person name="Woyke T."/>
            <person name="Wu D."/>
            <person name="Spring S."/>
            <person name="Merkhoffer B."/>
            <person name="Schneider S."/>
            <person name="Klenk H.-P."/>
            <person name="Eisen J.A."/>
        </authorList>
    </citation>
    <scope>NUCLEOTIDE SEQUENCE [LARGE SCALE GENOMIC DNA]</scope>
    <source>
        <strain evidence="2">ATCC 700085 / DSM 6578 / Z-1203</strain>
    </source>
</reference>
<keyword evidence="2" id="KW-1185">Reference proteome</keyword>
<organism evidence="1 2">
    <name type="scientific">Winmispira thermophila (strain ATCC 700085 / DSM 6578 / Z-1203)</name>
    <name type="common">Spirochaeta thermophila</name>
    <dbReference type="NCBI Taxonomy" id="869211"/>
    <lineage>
        <taxon>Bacteria</taxon>
        <taxon>Pseudomonadati</taxon>
        <taxon>Spirochaetota</taxon>
        <taxon>Spirochaetia</taxon>
        <taxon>Winmispirales</taxon>
        <taxon>Winmispiraceae</taxon>
        <taxon>Winmispira</taxon>
    </lineage>
</organism>
<evidence type="ECO:0000313" key="1">
    <source>
        <dbReference type="EMBL" id="AEJ60552.1"/>
    </source>
</evidence>
<dbReference type="Proteomes" id="UP000007254">
    <property type="component" value="Chromosome"/>
</dbReference>
<dbReference type="RefSeq" id="WP_014623952.1">
    <property type="nucleotide sequence ID" value="NC_017583.1"/>
</dbReference>
<dbReference type="EMBL" id="CP002903">
    <property type="protein sequence ID" value="AEJ60552.1"/>
    <property type="molecule type" value="Genomic_DNA"/>
</dbReference>
<dbReference type="InterPro" id="IPR036412">
    <property type="entry name" value="HAD-like_sf"/>
</dbReference>
<accession>G0GDC6</accession>
<keyword evidence="1" id="KW-0378">Hydrolase</keyword>
<dbReference type="InterPro" id="IPR006439">
    <property type="entry name" value="HAD-SF_hydro_IA"/>
</dbReference>
<name>G0GDC6_WINT7</name>
<evidence type="ECO:0000313" key="2">
    <source>
        <dbReference type="Proteomes" id="UP000007254"/>
    </source>
</evidence>
<dbReference type="SUPFAM" id="SSF56784">
    <property type="entry name" value="HAD-like"/>
    <property type="match status" value="1"/>
</dbReference>